<dbReference type="NCBIfam" id="NF003793">
    <property type="entry name" value="PRK05382.1"/>
    <property type="match status" value="1"/>
</dbReference>
<dbReference type="EC" id="4.2.3.5" evidence="3 11"/>
<evidence type="ECO:0000256" key="8">
    <source>
        <dbReference type="ARBA" id="ARBA00022857"/>
    </source>
</evidence>
<evidence type="ECO:0000256" key="3">
    <source>
        <dbReference type="ARBA" id="ARBA00013036"/>
    </source>
</evidence>
<dbReference type="Gene3D" id="3.60.150.10">
    <property type="entry name" value="Chorismate synthase AroC"/>
    <property type="match status" value="1"/>
</dbReference>
<evidence type="ECO:0000256" key="12">
    <source>
        <dbReference type="RuleBase" id="RU000605"/>
    </source>
</evidence>
<evidence type="ECO:0000256" key="10">
    <source>
        <dbReference type="ARBA" id="ARBA00023239"/>
    </source>
</evidence>
<evidence type="ECO:0000256" key="7">
    <source>
        <dbReference type="ARBA" id="ARBA00022827"/>
    </source>
</evidence>
<comment type="pathway">
    <text evidence="1 11 12">Metabolic intermediate biosynthesis; chorismate biosynthesis; chorismate from D-erythrose 4-phosphate and phosphoenolpyruvate: step 7/7.</text>
</comment>
<dbReference type="HAMAP" id="MF_00300">
    <property type="entry name" value="Chorismate_synth"/>
    <property type="match status" value="1"/>
</dbReference>
<evidence type="ECO:0000256" key="4">
    <source>
        <dbReference type="ARBA" id="ARBA00022605"/>
    </source>
</evidence>
<feature type="binding site" evidence="11">
    <location>
        <position position="46"/>
    </location>
    <ligand>
        <name>NADP(+)</name>
        <dbReference type="ChEBI" id="CHEBI:58349"/>
    </ligand>
</feature>
<comment type="cofactor">
    <cofactor evidence="11 12">
        <name>FMNH2</name>
        <dbReference type="ChEBI" id="CHEBI:57618"/>
    </cofactor>
    <text evidence="11 12">Reduced FMN (FMNH(2)).</text>
</comment>
<comment type="function">
    <text evidence="11">Catalyzes the anti-1,4-elimination of the C-3 phosphate and the C-6 proR hydrogen from 5-enolpyruvylshikimate-3-phosphate (EPSP) to yield chorismate, which is the branch point compound that serves as the starting substrate for the three terminal pathways of aromatic amino acid biosynthesis. This reaction introduces a second double bond into the aromatic ring system.</text>
</comment>
<evidence type="ECO:0000256" key="6">
    <source>
        <dbReference type="ARBA" id="ARBA00022643"/>
    </source>
</evidence>
<name>A0ABP8JD42_9MICO</name>
<dbReference type="InterPro" id="IPR000453">
    <property type="entry name" value="Chorismate_synth"/>
</dbReference>
<keyword evidence="4 11" id="KW-0028">Amino-acid biosynthesis</keyword>
<evidence type="ECO:0000313" key="14">
    <source>
        <dbReference type="Proteomes" id="UP001500390"/>
    </source>
</evidence>
<comment type="similarity">
    <text evidence="2 11 12">Belongs to the chorismate synthase family.</text>
</comment>
<keyword evidence="5 11" id="KW-0285">Flavoprotein</keyword>
<keyword evidence="14" id="KW-1185">Reference proteome</keyword>
<feature type="binding site" evidence="11">
    <location>
        <position position="40"/>
    </location>
    <ligand>
        <name>NADP(+)</name>
        <dbReference type="ChEBI" id="CHEBI:58349"/>
    </ligand>
</feature>
<comment type="caution">
    <text evidence="13">The sequence shown here is derived from an EMBL/GenBank/DDBJ whole genome shotgun (WGS) entry which is preliminary data.</text>
</comment>
<dbReference type="PIRSF" id="PIRSF001456">
    <property type="entry name" value="Chorismate_synth"/>
    <property type="match status" value="1"/>
</dbReference>
<dbReference type="Pfam" id="PF01264">
    <property type="entry name" value="Chorismate_synt"/>
    <property type="match status" value="1"/>
</dbReference>
<dbReference type="RefSeq" id="WP_159898911.1">
    <property type="nucleotide sequence ID" value="NZ_BAABFX010000009.1"/>
</dbReference>
<feature type="binding site" evidence="11">
    <location>
        <begin position="326"/>
        <end position="330"/>
    </location>
    <ligand>
        <name>FMN</name>
        <dbReference type="ChEBI" id="CHEBI:58210"/>
    </ligand>
</feature>
<evidence type="ECO:0000256" key="2">
    <source>
        <dbReference type="ARBA" id="ARBA00008014"/>
    </source>
</evidence>
<feature type="binding site" evidence="11">
    <location>
        <begin position="266"/>
        <end position="267"/>
    </location>
    <ligand>
        <name>FMN</name>
        <dbReference type="ChEBI" id="CHEBI:58210"/>
    </ligand>
</feature>
<evidence type="ECO:0000256" key="9">
    <source>
        <dbReference type="ARBA" id="ARBA00023141"/>
    </source>
</evidence>
<dbReference type="EMBL" id="BAABFX010000009">
    <property type="protein sequence ID" value="GAA4388876.1"/>
    <property type="molecule type" value="Genomic_DNA"/>
</dbReference>
<accession>A0ABP8JD42</accession>
<protein>
    <recommendedName>
        <fullName evidence="3 11">Chorismate synthase</fullName>
        <shortName evidence="11">CS</shortName>
        <ecNumber evidence="3 11">4.2.3.5</ecNumber>
    </recommendedName>
    <alternativeName>
        <fullName evidence="11">5-enolpyruvylshikimate-3-phosphate phospholyase</fullName>
    </alternativeName>
</protein>
<dbReference type="PROSITE" id="PS00789">
    <property type="entry name" value="CHORISMATE_SYNTHASE_3"/>
    <property type="match status" value="1"/>
</dbReference>
<evidence type="ECO:0000256" key="11">
    <source>
        <dbReference type="HAMAP-Rule" id="MF_00300"/>
    </source>
</evidence>
<gene>
    <name evidence="11 13" type="primary">aroC</name>
    <name evidence="13" type="ORF">GCM10023153_04600</name>
</gene>
<evidence type="ECO:0000256" key="5">
    <source>
        <dbReference type="ARBA" id="ARBA00022630"/>
    </source>
</evidence>
<evidence type="ECO:0000313" key="13">
    <source>
        <dbReference type="EMBL" id="GAA4388876.1"/>
    </source>
</evidence>
<dbReference type="InterPro" id="IPR035904">
    <property type="entry name" value="Chorismate_synth_AroC_sf"/>
</dbReference>
<dbReference type="InterPro" id="IPR020541">
    <property type="entry name" value="Chorismate_synthase_CS"/>
</dbReference>
<dbReference type="NCBIfam" id="TIGR00033">
    <property type="entry name" value="aroC"/>
    <property type="match status" value="1"/>
</dbReference>
<evidence type="ECO:0000256" key="1">
    <source>
        <dbReference type="ARBA" id="ARBA00005044"/>
    </source>
</evidence>
<proteinExistence type="inferred from homology"/>
<keyword evidence="9 11" id="KW-0057">Aromatic amino acid biosynthesis</keyword>
<keyword evidence="7 11" id="KW-0274">FAD</keyword>
<reference evidence="14" key="1">
    <citation type="journal article" date="2019" name="Int. J. Syst. Evol. Microbiol.">
        <title>The Global Catalogue of Microorganisms (GCM) 10K type strain sequencing project: providing services to taxonomists for standard genome sequencing and annotation.</title>
        <authorList>
            <consortium name="The Broad Institute Genomics Platform"/>
            <consortium name="The Broad Institute Genome Sequencing Center for Infectious Disease"/>
            <person name="Wu L."/>
            <person name="Ma J."/>
        </authorList>
    </citation>
    <scope>NUCLEOTIDE SEQUENCE [LARGE SCALE GENOMIC DNA]</scope>
    <source>
        <strain evidence="14">JCM 17738</strain>
    </source>
</reference>
<sequence length="410" mass="42740">MLRWLTAGESHGPALVATIDGLPAGVVVSSDDLAGALARRRLGHGRGARMSFERDDVEFLGGVRHGVTLGSPIAIRVGNSEWPKWQTVMSPDPVAADDLAAANDINAEKEIARNRPLTRPRPGHADLVGMQKYGFDDARPVLERASARETAARVALGEVAARFLDQAYGIRLVSHTVAIGAAAVAEDAPLPTADDVAALDADPVRAFDAAGSAAMVAEVDAAHKDGDTLGGVVEVVVTGLPPGLGSHVHWDRRLDARLAGALMGIQAIKGVEVGDGFRTATRRGSVAHDEMERGADGVIRRRTGRAGGTEGGMSVGGLLRVRAAMKPISTVPRALETVDVASDEPARAIHQRSDVCAVPAAGVVAEAMVALVLAEACLEKFGGDCVAETARNHASYLAAIPASMRTWDDE</sequence>
<dbReference type="SUPFAM" id="SSF103263">
    <property type="entry name" value="Chorismate synthase, AroC"/>
    <property type="match status" value="1"/>
</dbReference>
<comment type="catalytic activity">
    <reaction evidence="11 12">
        <text>5-O-(1-carboxyvinyl)-3-phosphoshikimate = chorismate + phosphate</text>
        <dbReference type="Rhea" id="RHEA:21020"/>
        <dbReference type="ChEBI" id="CHEBI:29748"/>
        <dbReference type="ChEBI" id="CHEBI:43474"/>
        <dbReference type="ChEBI" id="CHEBI:57701"/>
        <dbReference type="EC" id="4.2.3.5"/>
    </reaction>
</comment>
<organism evidence="13 14">
    <name type="scientific">Ornithinibacter aureus</name>
    <dbReference type="NCBI Taxonomy" id="622664"/>
    <lineage>
        <taxon>Bacteria</taxon>
        <taxon>Bacillati</taxon>
        <taxon>Actinomycetota</taxon>
        <taxon>Actinomycetes</taxon>
        <taxon>Micrococcales</taxon>
        <taxon>Intrasporangiaceae</taxon>
        <taxon>Ornithinibacter</taxon>
    </lineage>
</organism>
<dbReference type="CDD" id="cd07304">
    <property type="entry name" value="Chorismate_synthase"/>
    <property type="match status" value="1"/>
</dbReference>
<feature type="binding site" evidence="11">
    <location>
        <position position="352"/>
    </location>
    <ligand>
        <name>FMN</name>
        <dbReference type="ChEBI" id="CHEBI:58210"/>
    </ligand>
</feature>
<keyword evidence="8 11" id="KW-0521">NADP</keyword>
<feature type="binding site" evidence="11">
    <location>
        <begin position="144"/>
        <end position="146"/>
    </location>
    <ligand>
        <name>FMN</name>
        <dbReference type="ChEBI" id="CHEBI:58210"/>
    </ligand>
</feature>
<dbReference type="PANTHER" id="PTHR21085:SF0">
    <property type="entry name" value="CHORISMATE SYNTHASE"/>
    <property type="match status" value="1"/>
</dbReference>
<keyword evidence="10 11" id="KW-0456">Lyase</keyword>
<dbReference type="Proteomes" id="UP001500390">
    <property type="component" value="Unassembled WGS sequence"/>
</dbReference>
<feature type="binding site" evidence="11">
    <location>
        <position position="311"/>
    </location>
    <ligand>
        <name>FMN</name>
        <dbReference type="ChEBI" id="CHEBI:58210"/>
    </ligand>
</feature>
<dbReference type="PROSITE" id="PS00787">
    <property type="entry name" value="CHORISMATE_SYNTHASE_1"/>
    <property type="match status" value="1"/>
</dbReference>
<keyword evidence="6 11" id="KW-0288">FMN</keyword>
<comment type="subunit">
    <text evidence="11">Homotetramer.</text>
</comment>
<dbReference type="PANTHER" id="PTHR21085">
    <property type="entry name" value="CHORISMATE SYNTHASE"/>
    <property type="match status" value="1"/>
</dbReference>